<evidence type="ECO:0000313" key="2">
    <source>
        <dbReference type="Proteomes" id="UP000789901"/>
    </source>
</evidence>
<reference evidence="1 2" key="1">
    <citation type="submission" date="2021-06" db="EMBL/GenBank/DDBJ databases">
        <authorList>
            <person name="Kallberg Y."/>
            <person name="Tangrot J."/>
            <person name="Rosling A."/>
        </authorList>
    </citation>
    <scope>NUCLEOTIDE SEQUENCE [LARGE SCALE GENOMIC DNA]</scope>
    <source>
        <strain evidence="1 2">120-4 pot B 10/14</strain>
    </source>
</reference>
<dbReference type="Proteomes" id="UP000789901">
    <property type="component" value="Unassembled WGS sequence"/>
</dbReference>
<gene>
    <name evidence="1" type="ORF">GMARGA_LOCUS38438</name>
</gene>
<comment type="caution">
    <text evidence="1">The sequence shown here is derived from an EMBL/GenBank/DDBJ whole genome shotgun (WGS) entry which is preliminary data.</text>
</comment>
<proteinExistence type="predicted"/>
<accession>A0ABN7X377</accession>
<organism evidence="1 2">
    <name type="scientific">Gigaspora margarita</name>
    <dbReference type="NCBI Taxonomy" id="4874"/>
    <lineage>
        <taxon>Eukaryota</taxon>
        <taxon>Fungi</taxon>
        <taxon>Fungi incertae sedis</taxon>
        <taxon>Mucoromycota</taxon>
        <taxon>Glomeromycotina</taxon>
        <taxon>Glomeromycetes</taxon>
        <taxon>Diversisporales</taxon>
        <taxon>Gigasporaceae</taxon>
        <taxon>Gigaspora</taxon>
    </lineage>
</organism>
<feature type="non-terminal residue" evidence="1">
    <location>
        <position position="1"/>
    </location>
</feature>
<dbReference type="EMBL" id="CAJVQB010085750">
    <property type="protein sequence ID" value="CAG8846987.1"/>
    <property type="molecule type" value="Genomic_DNA"/>
</dbReference>
<evidence type="ECO:0000313" key="1">
    <source>
        <dbReference type="EMBL" id="CAG8846987.1"/>
    </source>
</evidence>
<keyword evidence="2" id="KW-1185">Reference proteome</keyword>
<name>A0ABN7X377_GIGMA</name>
<sequence length="92" mass="11096">QIMHGNKQDHLDEIWGIIKRVIIEVANKSLLKKKVSNFRHTKAKEFNRTYIHRPILQISRWMRFIRDKLGLPIEETDKLEFNLMIEKINTDL</sequence>
<protein>
    <submittedName>
        <fullName evidence="1">38219_t:CDS:1</fullName>
    </submittedName>
</protein>